<sequence>MGRKPNYKNQAFIDKVSSKILELADEQDITQEEIAELFQADDNRQIGRVLRGETNFGISELERFAKILKVHPKVFLDFNWE</sequence>
<accession>A0A1I7E553</accession>
<dbReference type="AlphaFoldDB" id="A0A1I7E553"/>
<proteinExistence type="predicted"/>
<reference evidence="3" key="1">
    <citation type="submission" date="2016-10" db="EMBL/GenBank/DDBJ databases">
        <authorList>
            <person name="Varghese N."/>
            <person name="Submissions S."/>
        </authorList>
    </citation>
    <scope>NUCLEOTIDE SEQUENCE [LARGE SCALE GENOMIC DNA]</scope>
    <source>
        <strain evidence="3">DSM 23445</strain>
    </source>
</reference>
<dbReference type="SUPFAM" id="SSF47413">
    <property type="entry name" value="lambda repressor-like DNA-binding domains"/>
    <property type="match status" value="1"/>
</dbReference>
<dbReference type="InterPro" id="IPR001387">
    <property type="entry name" value="Cro/C1-type_HTH"/>
</dbReference>
<dbReference type="GO" id="GO:0003677">
    <property type="term" value="F:DNA binding"/>
    <property type="evidence" value="ECO:0007669"/>
    <property type="project" value="InterPro"/>
</dbReference>
<keyword evidence="3" id="KW-1185">Reference proteome</keyword>
<dbReference type="CDD" id="cd00093">
    <property type="entry name" value="HTH_XRE"/>
    <property type="match status" value="1"/>
</dbReference>
<evidence type="ECO:0000313" key="2">
    <source>
        <dbReference type="EMBL" id="SFU19045.1"/>
    </source>
</evidence>
<dbReference type="Proteomes" id="UP000199673">
    <property type="component" value="Unassembled WGS sequence"/>
</dbReference>
<dbReference type="EMBL" id="FPBF01000010">
    <property type="protein sequence ID" value="SFU19045.1"/>
    <property type="molecule type" value="Genomic_DNA"/>
</dbReference>
<dbReference type="InterPro" id="IPR010982">
    <property type="entry name" value="Lambda_DNA-bd_dom_sf"/>
</dbReference>
<gene>
    <name evidence="2" type="ORF">SAMN04489724_0084</name>
</gene>
<evidence type="ECO:0000259" key="1">
    <source>
        <dbReference type="PROSITE" id="PS50943"/>
    </source>
</evidence>
<organism evidence="2 3">
    <name type="scientific">Algoriphagus locisalis</name>
    <dbReference type="NCBI Taxonomy" id="305507"/>
    <lineage>
        <taxon>Bacteria</taxon>
        <taxon>Pseudomonadati</taxon>
        <taxon>Bacteroidota</taxon>
        <taxon>Cytophagia</taxon>
        <taxon>Cytophagales</taxon>
        <taxon>Cyclobacteriaceae</taxon>
        <taxon>Algoriphagus</taxon>
    </lineage>
</organism>
<protein>
    <recommendedName>
        <fullName evidence="1">HTH cro/C1-type domain-containing protein</fullName>
    </recommendedName>
</protein>
<name>A0A1I7E553_9BACT</name>
<evidence type="ECO:0000313" key="3">
    <source>
        <dbReference type="Proteomes" id="UP000199673"/>
    </source>
</evidence>
<dbReference type="PROSITE" id="PS50943">
    <property type="entry name" value="HTH_CROC1"/>
    <property type="match status" value="1"/>
</dbReference>
<feature type="domain" description="HTH cro/C1-type" evidence="1">
    <location>
        <begin position="20"/>
        <end position="75"/>
    </location>
</feature>
<dbReference type="Gene3D" id="1.10.260.40">
    <property type="entry name" value="lambda repressor-like DNA-binding domains"/>
    <property type="match status" value="1"/>
</dbReference>